<evidence type="ECO:0000313" key="9">
    <source>
        <dbReference type="Proteomes" id="UP001152320"/>
    </source>
</evidence>
<protein>
    <recommendedName>
        <fullName evidence="6">Glucosamine 6-phosphate N-acetyltransferase</fullName>
        <ecNumber evidence="6">2.3.1.4</ecNumber>
    </recommendedName>
</protein>
<proteinExistence type="inferred from homology"/>
<dbReference type="GO" id="GO:0004343">
    <property type="term" value="F:glucosamine 6-phosphate N-acetyltransferase activity"/>
    <property type="evidence" value="ECO:0007669"/>
    <property type="project" value="UniProtKB-UniRule"/>
</dbReference>
<dbReference type="FunFam" id="3.40.630.30:FF:000043">
    <property type="entry name" value="Glucosamine 6-phosphate N-acetyltransferase"/>
    <property type="match status" value="1"/>
</dbReference>
<dbReference type="SUPFAM" id="SSF55729">
    <property type="entry name" value="Acyl-CoA N-acyltransferases (Nat)"/>
    <property type="match status" value="1"/>
</dbReference>
<keyword evidence="9" id="KW-1185">Reference proteome</keyword>
<evidence type="ECO:0000256" key="1">
    <source>
        <dbReference type="ARBA" id="ARBA00004832"/>
    </source>
</evidence>
<organism evidence="8 9">
    <name type="scientific">Holothuria leucospilota</name>
    <name type="common">Black long sea cucumber</name>
    <name type="synonym">Mertensiothuria leucospilota</name>
    <dbReference type="NCBI Taxonomy" id="206669"/>
    <lineage>
        <taxon>Eukaryota</taxon>
        <taxon>Metazoa</taxon>
        <taxon>Echinodermata</taxon>
        <taxon>Eleutherozoa</taxon>
        <taxon>Echinozoa</taxon>
        <taxon>Holothuroidea</taxon>
        <taxon>Aspidochirotacea</taxon>
        <taxon>Aspidochirotida</taxon>
        <taxon>Holothuriidae</taxon>
        <taxon>Holothuria</taxon>
    </lineage>
</organism>
<evidence type="ECO:0000256" key="5">
    <source>
        <dbReference type="ARBA" id="ARBA00048964"/>
    </source>
</evidence>
<evidence type="ECO:0000256" key="2">
    <source>
        <dbReference type="ARBA" id="ARBA00006048"/>
    </source>
</evidence>
<evidence type="ECO:0000256" key="6">
    <source>
        <dbReference type="RuleBase" id="RU365086"/>
    </source>
</evidence>
<dbReference type="CDD" id="cd04301">
    <property type="entry name" value="NAT_SF"/>
    <property type="match status" value="1"/>
</dbReference>
<accession>A0A9Q1CI80</accession>
<comment type="pathway">
    <text evidence="1 6">Nucleotide-sugar biosynthesis; UDP-N-acetyl-alpha-D-glucosamine biosynthesis; N-acetyl-alpha-D-glucosamine 1-phosphate from alpha-D-glucosamine 6-phosphate (route I): step 1/2.</text>
</comment>
<evidence type="ECO:0000313" key="8">
    <source>
        <dbReference type="EMBL" id="KAJ8045385.1"/>
    </source>
</evidence>
<gene>
    <name evidence="8" type="ORF">HOLleu_08389</name>
</gene>
<evidence type="ECO:0000256" key="4">
    <source>
        <dbReference type="ARBA" id="ARBA00023315"/>
    </source>
</evidence>
<comment type="catalytic activity">
    <reaction evidence="5 6">
        <text>D-glucosamine 6-phosphate + acetyl-CoA = N-acetyl-D-glucosamine 6-phosphate + CoA + H(+)</text>
        <dbReference type="Rhea" id="RHEA:10292"/>
        <dbReference type="ChEBI" id="CHEBI:15378"/>
        <dbReference type="ChEBI" id="CHEBI:57287"/>
        <dbReference type="ChEBI" id="CHEBI:57288"/>
        <dbReference type="ChEBI" id="CHEBI:57513"/>
        <dbReference type="ChEBI" id="CHEBI:58725"/>
        <dbReference type="EC" id="2.3.1.4"/>
    </reaction>
</comment>
<comment type="similarity">
    <text evidence="2 6">Belongs to the acetyltransferase family. GNA1 subfamily.</text>
</comment>
<dbReference type="PANTHER" id="PTHR13355:SF11">
    <property type="entry name" value="GLUCOSAMINE 6-PHOSPHATE N-ACETYLTRANSFERASE"/>
    <property type="match status" value="1"/>
</dbReference>
<dbReference type="InterPro" id="IPR016181">
    <property type="entry name" value="Acyl_CoA_acyltransferase"/>
</dbReference>
<dbReference type="PANTHER" id="PTHR13355">
    <property type="entry name" value="GLUCOSAMINE 6-PHOSPHATE N-ACETYLTRANSFERASE"/>
    <property type="match status" value="1"/>
</dbReference>
<dbReference type="Gene3D" id="3.40.630.30">
    <property type="match status" value="1"/>
</dbReference>
<dbReference type="AlphaFoldDB" id="A0A9Q1CI80"/>
<keyword evidence="4 6" id="KW-0012">Acyltransferase</keyword>
<feature type="domain" description="N-acetyltransferase" evidence="7">
    <location>
        <begin position="41"/>
        <end position="188"/>
    </location>
</feature>
<dbReference type="InterPro" id="IPR000182">
    <property type="entry name" value="GNAT_dom"/>
</dbReference>
<dbReference type="EC" id="2.3.1.4" evidence="6"/>
<reference evidence="8" key="1">
    <citation type="submission" date="2021-10" db="EMBL/GenBank/DDBJ databases">
        <title>Tropical sea cucumber genome reveals ecological adaptation and Cuvierian tubules defense mechanism.</title>
        <authorList>
            <person name="Chen T."/>
        </authorList>
    </citation>
    <scope>NUCLEOTIDE SEQUENCE</scope>
    <source>
        <strain evidence="8">Nanhai2018</strain>
        <tissue evidence="8">Muscle</tissue>
    </source>
</reference>
<name>A0A9Q1CI80_HOLLE</name>
<dbReference type="Proteomes" id="UP001152320">
    <property type="component" value="Chromosome 3"/>
</dbReference>
<dbReference type="EMBL" id="JAIZAY010000003">
    <property type="protein sequence ID" value="KAJ8045385.1"/>
    <property type="molecule type" value="Genomic_DNA"/>
</dbReference>
<dbReference type="InterPro" id="IPR039143">
    <property type="entry name" value="GNPNAT1-like"/>
</dbReference>
<sequence>MEDGEEDVELFNSKVLEELDFSCCSVTFPSGISFQYPGPSLCMRPLNSGDFERGYIKLLSELTVVGDVSKDLYLERFHGMKNSSGAYFVTVIEDTSSQEIVAAATLEIEQKFIRHCAIRGRIEEVVVLEKWRGKQLGKLLIAALTMLSQKLGCYKTSLECSDNNIPFYQKFGYKEEGQHYLVKRNIPK</sequence>
<dbReference type="PROSITE" id="PS51186">
    <property type="entry name" value="GNAT"/>
    <property type="match status" value="1"/>
</dbReference>
<dbReference type="Pfam" id="PF00583">
    <property type="entry name" value="Acetyltransf_1"/>
    <property type="match status" value="1"/>
</dbReference>
<comment type="caution">
    <text evidence="8">The sequence shown here is derived from an EMBL/GenBank/DDBJ whole genome shotgun (WGS) entry which is preliminary data.</text>
</comment>
<evidence type="ECO:0000259" key="7">
    <source>
        <dbReference type="PROSITE" id="PS51186"/>
    </source>
</evidence>
<dbReference type="OrthoDB" id="10039976at2759"/>
<dbReference type="GO" id="GO:0006048">
    <property type="term" value="P:UDP-N-acetylglucosamine biosynthetic process"/>
    <property type="evidence" value="ECO:0007669"/>
    <property type="project" value="UniProtKB-UniRule"/>
</dbReference>
<evidence type="ECO:0000256" key="3">
    <source>
        <dbReference type="ARBA" id="ARBA00022679"/>
    </source>
</evidence>
<keyword evidence="3 6" id="KW-0808">Transferase</keyword>